<dbReference type="Proteomes" id="UP000036334">
    <property type="component" value="Unassembled WGS sequence"/>
</dbReference>
<dbReference type="SUPFAM" id="SSF55785">
    <property type="entry name" value="PYP-like sensor domain (PAS domain)"/>
    <property type="match status" value="1"/>
</dbReference>
<dbReference type="Gene3D" id="3.30.450.20">
    <property type="entry name" value="PAS domain"/>
    <property type="match status" value="1"/>
</dbReference>
<dbReference type="OrthoDB" id="4722718at2"/>
<accession>A0A0I9UUC2</accession>
<dbReference type="AlphaFoldDB" id="A0A0I9UUC2"/>
<evidence type="ECO:0008006" key="3">
    <source>
        <dbReference type="Google" id="ProtNLM"/>
    </source>
</evidence>
<dbReference type="InterPro" id="IPR035965">
    <property type="entry name" value="PAS-like_dom_sf"/>
</dbReference>
<sequence length="134" mass="15019">MERRRCQQADRSPAAVLRQLPATVVLDRLPIPVLGIGPNGSVEFANAALCAMLGYCPEAIQKLRREQIFRSGRADQSAFEFLRARGDQLVTLTHAQGYDVRARMSKSALLRHDDAIVLVTFSELTDLLWCHDQQ</sequence>
<organism evidence="1 2">
    <name type="scientific">Mycobacterium haemophilum</name>
    <dbReference type="NCBI Taxonomy" id="29311"/>
    <lineage>
        <taxon>Bacteria</taxon>
        <taxon>Bacillati</taxon>
        <taxon>Actinomycetota</taxon>
        <taxon>Actinomycetes</taxon>
        <taxon>Mycobacteriales</taxon>
        <taxon>Mycobacteriaceae</taxon>
        <taxon>Mycobacterium</taxon>
    </lineage>
</organism>
<keyword evidence="2" id="KW-1185">Reference proteome</keyword>
<name>A0A0I9UUC2_9MYCO</name>
<evidence type="ECO:0000313" key="1">
    <source>
        <dbReference type="EMBL" id="KLO38671.1"/>
    </source>
</evidence>
<comment type="caution">
    <text evidence="1">The sequence shown here is derived from an EMBL/GenBank/DDBJ whole genome shotgun (WGS) entry which is preliminary data.</text>
</comment>
<gene>
    <name evidence="1" type="ORF">ABH38_02680</name>
</gene>
<protein>
    <recommendedName>
        <fullName evidence="3">PAS domain-containing protein</fullName>
    </recommendedName>
</protein>
<proteinExistence type="predicted"/>
<dbReference type="EMBL" id="LDPR01000002">
    <property type="protein sequence ID" value="KLO38671.1"/>
    <property type="molecule type" value="Genomic_DNA"/>
</dbReference>
<reference evidence="1 2" key="1">
    <citation type="submission" date="2015-05" db="EMBL/GenBank/DDBJ databases">
        <title>Genome sequence of Mycobacterium haemophilum.</title>
        <authorList>
            <person name="Greninger A.L."/>
            <person name="Cunningham G."/>
            <person name="Miller S."/>
        </authorList>
    </citation>
    <scope>NUCLEOTIDE SEQUENCE [LARGE SCALE GENOMIC DNA]</scope>
    <source>
        <strain evidence="2">UC1</strain>
    </source>
</reference>
<evidence type="ECO:0000313" key="2">
    <source>
        <dbReference type="Proteomes" id="UP000036334"/>
    </source>
</evidence>
<dbReference type="PATRIC" id="fig|29311.18.peg.2203"/>